<dbReference type="PROSITE" id="PS00092">
    <property type="entry name" value="N6_MTASE"/>
    <property type="match status" value="1"/>
</dbReference>
<protein>
    <submittedName>
        <fullName evidence="2">HemK family methyltransferase</fullName>
    </submittedName>
</protein>
<sequence length="350" mass="38405">MSYDGFVNMLQSSHLSRVKHCSPEFSSDSVVGEPGVNLCSIFLVRNLVLELDAADVDANFGRPETEAYTTHLAEMLLQYHAEFAEKESFKIIDFCTGSGCIALLLHSLLSPKLPRLKITGVDISPTALALARENAQHNVNNGVLNRLATATGIAFVNGDLLSEKSCQSSYDVDCDIIVSNPPYISDHGFNKETSRSVRNWEPKLALVPCSGENPTDKDCASQDIFYQKIITSHTSSKSRMMLLEVGDSDQAIRVARLAAKYSENCCIQIWRDWPNEKVPTGAPNMINISLQGKPESGEFIGRQVPIVGSGKARSVLIVSGNYRKMLPEIPHVRSFAPPSTSLDWLGDESI</sequence>
<reference evidence="2 3" key="1">
    <citation type="submission" date="2024-06" db="EMBL/GenBank/DDBJ databases">
        <title>Complete genome of Phlyctema vagabunda strain 19-DSS-EL-015.</title>
        <authorList>
            <person name="Fiorenzani C."/>
        </authorList>
    </citation>
    <scope>NUCLEOTIDE SEQUENCE [LARGE SCALE GENOMIC DNA]</scope>
    <source>
        <strain evidence="2 3">19-DSS-EL-015</strain>
    </source>
</reference>
<comment type="caution">
    <text evidence="2">The sequence shown here is derived from an EMBL/GenBank/DDBJ whole genome shotgun (WGS) entry which is preliminary data.</text>
</comment>
<name>A0ABR4PHY3_9HELO</name>
<dbReference type="InterPro" id="IPR007848">
    <property type="entry name" value="Small_mtfrase_dom"/>
</dbReference>
<dbReference type="CDD" id="cd02440">
    <property type="entry name" value="AdoMet_MTases"/>
    <property type="match status" value="1"/>
</dbReference>
<dbReference type="SUPFAM" id="SSF53335">
    <property type="entry name" value="S-adenosyl-L-methionine-dependent methyltransferases"/>
    <property type="match status" value="1"/>
</dbReference>
<dbReference type="PANTHER" id="PTHR18895:SF74">
    <property type="entry name" value="MTRF1L RELEASE FACTOR GLUTAMINE METHYLTRANSFERASE"/>
    <property type="match status" value="1"/>
</dbReference>
<accession>A0ABR4PHY3</accession>
<organism evidence="2 3">
    <name type="scientific">Phlyctema vagabunda</name>
    <dbReference type="NCBI Taxonomy" id="108571"/>
    <lineage>
        <taxon>Eukaryota</taxon>
        <taxon>Fungi</taxon>
        <taxon>Dikarya</taxon>
        <taxon>Ascomycota</taxon>
        <taxon>Pezizomycotina</taxon>
        <taxon>Leotiomycetes</taxon>
        <taxon>Helotiales</taxon>
        <taxon>Dermateaceae</taxon>
        <taxon>Phlyctema</taxon>
    </lineage>
</organism>
<feature type="domain" description="Methyltransferase small" evidence="1">
    <location>
        <begin position="83"/>
        <end position="190"/>
    </location>
</feature>
<evidence type="ECO:0000259" key="1">
    <source>
        <dbReference type="Pfam" id="PF05175"/>
    </source>
</evidence>
<evidence type="ECO:0000313" key="3">
    <source>
        <dbReference type="Proteomes" id="UP001629113"/>
    </source>
</evidence>
<dbReference type="Proteomes" id="UP001629113">
    <property type="component" value="Unassembled WGS sequence"/>
</dbReference>
<dbReference type="EMBL" id="JBFCZG010000005">
    <property type="protein sequence ID" value="KAL3422707.1"/>
    <property type="molecule type" value="Genomic_DNA"/>
</dbReference>
<proteinExistence type="predicted"/>
<dbReference type="PANTHER" id="PTHR18895">
    <property type="entry name" value="HEMK METHYLTRANSFERASE"/>
    <property type="match status" value="1"/>
</dbReference>
<dbReference type="GO" id="GO:0008168">
    <property type="term" value="F:methyltransferase activity"/>
    <property type="evidence" value="ECO:0007669"/>
    <property type="project" value="UniProtKB-KW"/>
</dbReference>
<evidence type="ECO:0000313" key="2">
    <source>
        <dbReference type="EMBL" id="KAL3422707.1"/>
    </source>
</evidence>
<keyword evidence="2" id="KW-0808">Transferase</keyword>
<dbReference type="InterPro" id="IPR050320">
    <property type="entry name" value="N5-glutamine_MTase"/>
</dbReference>
<keyword evidence="3" id="KW-1185">Reference proteome</keyword>
<dbReference type="GO" id="GO:0032259">
    <property type="term" value="P:methylation"/>
    <property type="evidence" value="ECO:0007669"/>
    <property type="project" value="UniProtKB-KW"/>
</dbReference>
<gene>
    <name evidence="2" type="ORF">PVAG01_06863</name>
</gene>
<dbReference type="Pfam" id="PF05175">
    <property type="entry name" value="MTS"/>
    <property type="match status" value="1"/>
</dbReference>
<dbReference type="Gene3D" id="3.40.50.150">
    <property type="entry name" value="Vaccinia Virus protein VP39"/>
    <property type="match status" value="1"/>
</dbReference>
<dbReference type="InterPro" id="IPR002052">
    <property type="entry name" value="DNA_methylase_N6_adenine_CS"/>
</dbReference>
<dbReference type="InterPro" id="IPR029063">
    <property type="entry name" value="SAM-dependent_MTases_sf"/>
</dbReference>
<keyword evidence="2" id="KW-0489">Methyltransferase</keyword>